<comment type="caution">
    <text evidence="2">The sequence shown here is derived from an EMBL/GenBank/DDBJ whole genome shotgun (WGS) entry which is preliminary data.</text>
</comment>
<keyword evidence="3" id="KW-1185">Reference proteome</keyword>
<name>A0AAD4J502_PERFH</name>
<feature type="region of interest" description="Disordered" evidence="1">
    <location>
        <begin position="1120"/>
        <end position="1195"/>
    </location>
</feature>
<feature type="compositionally biased region" description="Basic and acidic residues" evidence="1">
    <location>
        <begin position="836"/>
        <end position="854"/>
    </location>
</feature>
<feature type="compositionally biased region" description="Basic and acidic residues" evidence="1">
    <location>
        <begin position="514"/>
        <end position="524"/>
    </location>
</feature>
<feature type="compositionally biased region" description="Low complexity" evidence="1">
    <location>
        <begin position="1151"/>
        <end position="1160"/>
    </location>
</feature>
<feature type="compositionally biased region" description="Basic residues" evidence="1">
    <location>
        <begin position="1053"/>
        <end position="1067"/>
    </location>
</feature>
<reference evidence="2 3" key="1">
    <citation type="journal article" date="2021" name="Nat. Commun.">
        <title>Incipient diploidization of the medicinal plant Perilla within 10,000 years.</title>
        <authorList>
            <person name="Zhang Y."/>
            <person name="Shen Q."/>
            <person name="Leng L."/>
            <person name="Zhang D."/>
            <person name="Chen S."/>
            <person name="Shi Y."/>
            <person name="Ning Z."/>
            <person name="Chen S."/>
        </authorList>
    </citation>
    <scope>NUCLEOTIDE SEQUENCE [LARGE SCALE GENOMIC DNA]</scope>
    <source>
        <strain evidence="3">cv. PC099</strain>
    </source>
</reference>
<feature type="region of interest" description="Disordered" evidence="1">
    <location>
        <begin position="1045"/>
        <end position="1093"/>
    </location>
</feature>
<feature type="compositionally biased region" description="Basic and acidic residues" evidence="1">
    <location>
        <begin position="620"/>
        <end position="638"/>
    </location>
</feature>
<gene>
    <name evidence="2" type="ORF">C2S53_005434</name>
</gene>
<feature type="compositionally biased region" description="Basic and acidic residues" evidence="1">
    <location>
        <begin position="716"/>
        <end position="730"/>
    </location>
</feature>
<feature type="region of interest" description="Disordered" evidence="1">
    <location>
        <begin position="836"/>
        <end position="859"/>
    </location>
</feature>
<sequence>MSIPGNAEPGAFSGQQQQVQQQHSINFSSAIPIKKRRFPVFQPCSPPREEKPSVLDDDSKNKEESSIQDEGLSSSEARNGAFQVNLDGTATSIIAVKKEVAPTDTPLGQANIDVLASKPVEAKPRISLGPLDDLGKKKVVLQNEKSSEPEVRDSSMIAQTSNVKQEIVSGLTEGTGRLQLSSGKMNVELSLGPKEQLIPALDHQQNDAFSHKSDKSDSMLSLALHEEELVLSDKKDSAMDSVSNTACSNRSNWDLNTTMDVWEGSTGGEAFAHGLVNIGGFYKTNSCGDDKSSLTMASAACFGSNKGKHILDGHISGSSKSSTLHGKTDDSLGLRLAMPQMETSRDCASLSDNLAFTSVGPNLSLKQVQLPVVNVSRTVKSEPVDDNSKHDCSIGSCSSTNIKSLKLSSVKRECANNHSLETILQSSISPEKLDDHRSMKSEVVQERNQEGCLSKDAAMLSVARVMQHQESCASSSAMPLPVSSLPQCLSPARLPTCSELTTSADFSNQSEQSFHSKESQHNDIPDEQTAIPIRQDSDQSRPCKLGISSVVDQDKSELARIDENTVELCQNDDVAANVEGKNNTSSEMLEEDPVGSDTESQQNGAVDPICEKEDEEYEDGEVREHAQHSADEDPIVEGKKTDNLELIISDSQTLQPSVSSADQSISASVFKEKDAVKTNLEETHGDPIKDYVGICYEPNNEDNLLQKSYEVSEVVSDEKRAISDTPDKQLDLSGDVQESPRKEVSRDIPTDGSHGEDGIEIGGEAIAKVVKENCSGGDDLTLSKVEASPNGLDTAKDSNNAGNKSRIINLSRPSVMAAPFKNKSIPRLLTTRSGKERYSDFDGETHPRGNRDEFYTGGSNKFVKDRVHDQSVRNSRPTFMLGKGRTSGRFGSLRGEWDSEHDFASESSYGPSDYRVIRRKHASSISDVDLERNGYNIPQEGNALGGNRRKTMNDEFSSLRRGSLRRLSSGDRDGHVTRGFQMLHRIPRNMSPRRCSGEAGSDMIGLRNDDKFMQHLSDDIINPVYHPQAIYDELDGQLVRGNRNFSTTMQRKGYPRIRSKSPGRSRTRSPGPWSSPRRRSPNGVPELAQHRSPALYRMGRIRSPDHACFHDEMVARRRGSPSYVARHNNDMRDVDSGREHIHPRSADSNRRSSPGRGFPRSARRADTLDSREMGDGDEYLNGPQHSNKFHELRGDGSIDDRRKFIERRGPLRSFRPSYNTDNDNFRFHINDGPRPYRFCPDADTEFVERSNTREREFDGRVKHQNLAVSRRIRNIEEQQDGNYRPIERVWHDDGFTDARVKRRRF</sequence>
<feature type="region of interest" description="Disordered" evidence="1">
    <location>
        <begin position="715"/>
        <end position="759"/>
    </location>
</feature>
<feature type="region of interest" description="Disordered" evidence="1">
    <location>
        <begin position="572"/>
        <end position="638"/>
    </location>
</feature>
<protein>
    <submittedName>
        <fullName evidence="2">Uncharacterized protein</fullName>
    </submittedName>
</protein>
<evidence type="ECO:0000313" key="2">
    <source>
        <dbReference type="EMBL" id="KAH6827297.1"/>
    </source>
</evidence>
<dbReference type="Proteomes" id="UP001190926">
    <property type="component" value="Unassembled WGS sequence"/>
</dbReference>
<organism evidence="2 3">
    <name type="scientific">Perilla frutescens var. hirtella</name>
    <name type="common">Perilla citriodora</name>
    <name type="synonym">Perilla setoyensis</name>
    <dbReference type="NCBI Taxonomy" id="608512"/>
    <lineage>
        <taxon>Eukaryota</taxon>
        <taxon>Viridiplantae</taxon>
        <taxon>Streptophyta</taxon>
        <taxon>Embryophyta</taxon>
        <taxon>Tracheophyta</taxon>
        <taxon>Spermatophyta</taxon>
        <taxon>Magnoliopsida</taxon>
        <taxon>eudicotyledons</taxon>
        <taxon>Gunneridae</taxon>
        <taxon>Pentapetalae</taxon>
        <taxon>asterids</taxon>
        <taxon>lamiids</taxon>
        <taxon>Lamiales</taxon>
        <taxon>Lamiaceae</taxon>
        <taxon>Nepetoideae</taxon>
        <taxon>Elsholtzieae</taxon>
        <taxon>Perilla</taxon>
    </lineage>
</organism>
<feature type="compositionally biased region" description="Basic and acidic residues" evidence="1">
    <location>
        <begin position="1127"/>
        <end position="1150"/>
    </location>
</feature>
<evidence type="ECO:0000313" key="3">
    <source>
        <dbReference type="Proteomes" id="UP001190926"/>
    </source>
</evidence>
<feature type="region of interest" description="Disordered" evidence="1">
    <location>
        <begin position="1"/>
        <end position="80"/>
    </location>
</feature>
<feature type="region of interest" description="Disordered" evidence="1">
    <location>
        <begin position="506"/>
        <end position="526"/>
    </location>
</feature>
<feature type="compositionally biased region" description="Basic and acidic residues" evidence="1">
    <location>
        <begin position="1163"/>
        <end position="1174"/>
    </location>
</feature>
<dbReference type="PANTHER" id="PTHR34536">
    <property type="entry name" value="DENTIN SIALOPHOSPHOPROTEIN-LIKE PROTEIN"/>
    <property type="match status" value="1"/>
</dbReference>
<proteinExistence type="predicted"/>
<feature type="compositionally biased region" description="Basic and acidic residues" evidence="1">
    <location>
        <begin position="738"/>
        <end position="757"/>
    </location>
</feature>
<accession>A0AAD4J502</accession>
<feature type="compositionally biased region" description="Basic and acidic residues" evidence="1">
    <location>
        <begin position="47"/>
        <end position="65"/>
    </location>
</feature>
<dbReference type="PANTHER" id="PTHR34536:SF4">
    <property type="entry name" value="BTZ DOMAIN-CONTAINING PROTEIN"/>
    <property type="match status" value="1"/>
</dbReference>
<dbReference type="EMBL" id="SDAM02000150">
    <property type="protein sequence ID" value="KAH6827297.1"/>
    <property type="molecule type" value="Genomic_DNA"/>
</dbReference>
<evidence type="ECO:0000256" key="1">
    <source>
        <dbReference type="SAM" id="MobiDB-lite"/>
    </source>
</evidence>